<feature type="transmembrane region" description="Helical" evidence="2">
    <location>
        <begin position="905"/>
        <end position="924"/>
    </location>
</feature>
<name>A0A5J4KJ07_9CHLR</name>
<feature type="transmembrane region" description="Helical" evidence="2">
    <location>
        <begin position="263"/>
        <end position="281"/>
    </location>
</feature>
<feature type="transmembrane region" description="Helical" evidence="2">
    <location>
        <begin position="714"/>
        <end position="735"/>
    </location>
</feature>
<feature type="transmembrane region" description="Helical" evidence="2">
    <location>
        <begin position="361"/>
        <end position="381"/>
    </location>
</feature>
<feature type="transmembrane region" description="Helical" evidence="2">
    <location>
        <begin position="1141"/>
        <end position="1162"/>
    </location>
</feature>
<keyword evidence="2" id="KW-0812">Transmembrane</keyword>
<feature type="transmembrane region" description="Helical" evidence="2">
    <location>
        <begin position="764"/>
        <end position="783"/>
    </location>
</feature>
<dbReference type="RefSeq" id="WP_151754318.1">
    <property type="nucleotide sequence ID" value="NZ_BKZW01000001.1"/>
</dbReference>
<keyword evidence="2" id="KW-0472">Membrane</keyword>
<feature type="transmembrane region" description="Helical" evidence="2">
    <location>
        <begin position="205"/>
        <end position="226"/>
    </location>
</feature>
<gene>
    <name evidence="3" type="ORF">KDW_03030</name>
</gene>
<feature type="transmembrane region" description="Helical" evidence="2">
    <location>
        <begin position="930"/>
        <end position="952"/>
    </location>
</feature>
<feature type="transmembrane region" description="Helical" evidence="2">
    <location>
        <begin position="232"/>
        <end position="251"/>
    </location>
</feature>
<feature type="transmembrane region" description="Helical" evidence="2">
    <location>
        <begin position="448"/>
        <end position="470"/>
    </location>
</feature>
<dbReference type="Proteomes" id="UP000326912">
    <property type="component" value="Unassembled WGS sequence"/>
</dbReference>
<feature type="transmembrane region" description="Helical" evidence="2">
    <location>
        <begin position="648"/>
        <end position="666"/>
    </location>
</feature>
<feature type="transmembrane region" description="Helical" evidence="2">
    <location>
        <begin position="815"/>
        <end position="833"/>
    </location>
</feature>
<evidence type="ECO:0000313" key="4">
    <source>
        <dbReference type="Proteomes" id="UP000326912"/>
    </source>
</evidence>
<feature type="transmembrane region" description="Helical" evidence="2">
    <location>
        <begin position="1063"/>
        <end position="1081"/>
    </location>
</feature>
<feature type="transmembrane region" description="Helical" evidence="2">
    <location>
        <begin position="686"/>
        <end position="702"/>
    </location>
</feature>
<feature type="transmembrane region" description="Helical" evidence="2">
    <location>
        <begin position="838"/>
        <end position="858"/>
    </location>
</feature>
<reference evidence="3 4" key="1">
    <citation type="submission" date="2019-10" db="EMBL/GenBank/DDBJ databases">
        <title>Dictyobacter vulcani sp. nov., within the class Ktedonobacteria, isolated from soil of volcanic Mt. Zao.</title>
        <authorList>
            <person name="Zheng Y."/>
            <person name="Wang C.M."/>
            <person name="Sakai Y."/>
            <person name="Abe K."/>
            <person name="Yokota A."/>
            <person name="Yabe S."/>
        </authorList>
    </citation>
    <scope>NUCLEOTIDE SEQUENCE [LARGE SCALE GENOMIC DNA]</scope>
    <source>
        <strain evidence="3 4">W12</strain>
    </source>
</reference>
<feature type="transmembrane region" description="Helical" evidence="2">
    <location>
        <begin position="411"/>
        <end position="428"/>
    </location>
</feature>
<feature type="transmembrane region" description="Helical" evidence="2">
    <location>
        <begin position="959"/>
        <end position="977"/>
    </location>
</feature>
<feature type="transmembrane region" description="Helical" evidence="2">
    <location>
        <begin position="577"/>
        <end position="597"/>
    </location>
</feature>
<feature type="region of interest" description="Disordered" evidence="1">
    <location>
        <begin position="81"/>
        <end position="128"/>
    </location>
</feature>
<feature type="transmembrane region" description="Helical" evidence="2">
    <location>
        <begin position="525"/>
        <end position="545"/>
    </location>
</feature>
<feature type="transmembrane region" description="Helical" evidence="2">
    <location>
        <begin position="287"/>
        <end position="304"/>
    </location>
</feature>
<feature type="transmembrane region" description="Helical" evidence="2">
    <location>
        <begin position="551"/>
        <end position="570"/>
    </location>
</feature>
<feature type="transmembrane region" description="Helical" evidence="2">
    <location>
        <begin position="790"/>
        <end position="809"/>
    </location>
</feature>
<feature type="transmembrane region" description="Helical" evidence="2">
    <location>
        <begin position="1223"/>
        <end position="1241"/>
    </location>
</feature>
<feature type="transmembrane region" description="Helical" evidence="2">
    <location>
        <begin position="1033"/>
        <end position="1051"/>
    </location>
</feature>
<feature type="transmembrane region" description="Helical" evidence="2">
    <location>
        <begin position="1327"/>
        <end position="1350"/>
    </location>
</feature>
<feature type="transmembrane region" description="Helical" evidence="2">
    <location>
        <begin position="603"/>
        <end position="621"/>
    </location>
</feature>
<feature type="transmembrane region" description="Helical" evidence="2">
    <location>
        <begin position="388"/>
        <end position="405"/>
    </location>
</feature>
<feature type="transmembrane region" description="Helical" evidence="2">
    <location>
        <begin position="325"/>
        <end position="349"/>
    </location>
</feature>
<proteinExistence type="predicted"/>
<dbReference type="EMBL" id="BKZW01000001">
    <property type="protein sequence ID" value="GER86141.1"/>
    <property type="molecule type" value="Genomic_DNA"/>
</dbReference>
<feature type="transmembrane region" description="Helical" evidence="2">
    <location>
        <begin position="1088"/>
        <end position="1106"/>
    </location>
</feature>
<accession>A0A5J4KJ07</accession>
<keyword evidence="2" id="KW-1133">Transmembrane helix</keyword>
<feature type="transmembrane region" description="Helical" evidence="2">
    <location>
        <begin position="1168"/>
        <end position="1187"/>
    </location>
</feature>
<feature type="compositionally biased region" description="Low complexity" evidence="1">
    <location>
        <begin position="92"/>
        <end position="101"/>
    </location>
</feature>
<organism evidence="3 4">
    <name type="scientific">Dictyobacter vulcani</name>
    <dbReference type="NCBI Taxonomy" id="2607529"/>
    <lineage>
        <taxon>Bacteria</taxon>
        <taxon>Bacillati</taxon>
        <taxon>Chloroflexota</taxon>
        <taxon>Ktedonobacteria</taxon>
        <taxon>Ktedonobacterales</taxon>
        <taxon>Dictyobacteraceae</taxon>
        <taxon>Dictyobacter</taxon>
    </lineage>
</organism>
<feature type="transmembrane region" description="Helical" evidence="2">
    <location>
        <begin position="997"/>
        <end position="1021"/>
    </location>
</feature>
<protein>
    <submittedName>
        <fullName evidence="3">Uncharacterized protein</fullName>
    </submittedName>
</protein>
<feature type="transmembrane region" description="Helical" evidence="2">
    <location>
        <begin position="742"/>
        <end position="758"/>
    </location>
</feature>
<sequence>MQRYVTYCDCCGLSIASSQDCPRCGYPTELTKEKHFLEQSLLDLGRVVTFGGAALSISDLMSRYQRRLSYLSKVQNQPVAEAKKQASDAEESPISSQASSSTGGELTTPAVSQEPASNPLSPPRRAQTRPLSAPAAKSAFSFQDFFADQSINIVASLGAFLILVGSLSFIATTSDLLLAFLVLLGVHAFFGATGAITFRFPQVRIVSIIYTAIFALQVPLVGFSFYRMVSDIQLTPAMLIAIAATYATLAYGSLAIYQRFQPFGYLAAVSLAVTDVAVAAAFHLQVYWWPCIFLLLAFPMLGFVRRAHAASPSNNSGRELLRKPGLFLLYASVAVSVCIEILGSFVVYLFGLLSHTIDRELRFSCSVFLFVLLIWVCLYIWQTRKYMLAQLVPYLLLVWICSLLALIQVAIIGFILVLTILAACYWYIARQLLQGSGPFKAVVKQLDILVVALVVLVAYLSDPAIILQLFFQTYQYPLMFTSSLVTGMWFPVVLVTLFVGSALLCGVVSNHVGWRKSLTREQVPWTWLLLLAGLILNDAYAQVLLGTHLPLSWGLCWFALGAAGAACFVYRWTHNTWAYPLAILALCVALESIMLGLGLPTESLIALLLLYIISSYALAYYLRQNGWLLLPIGLALISLYPLTHQVSLFLLLSLLTPLLASGFGRWEKRRSATLSMGNGKALSRSWAAYVLAVLYGVAFGLLEYSAPQAILSNWFSFSAAFTLELALLASVWYVAAAIDDGRLQLVIATLFGLVALLMPGNQYWWLTGVAVVTLLLAITMRRLATVKWALPWYVVAIGAALMMGIQGTMQGWSQAASWSLLFFALLVYLTGVIERNELLQVAILWISVVLACWAIYMAGVVGDFYRPPVLTLTFAVVGVGVRSLRSGFFDASIGQQRHHRIRYVLPLYTTALFAAILTGIQGMFKGVNVPFYAAIPLFLFFYALTAYSISLLERKKSGLWLVALFIIWGMLLLPSIVTCSRLVQLPIIGGVNCQQQTQLVLAVLTSGVLLYCILGAIILRLERLSSGLALRSWGWIWYVMALCDVVIISVWSEGQRTNLSMPVMVGMFALFTILAFCVMALERLPELSVLVALLAIWTIVHLSIPLWGQLELMSIFFLALFATQYIWSIRSPLTFFVPATLVSRAIPLLGQFLVVFFAGLFVFNGGAISHAGAISLLVLAVLVAWWGWLQTEPAHRHRAFYVVGFLCSLTISWELWALGQAELTLLCASPAVYFIVIAPFISRDEKIAEHENVGQLCSIAGACLLLGPTLVLSFQYSNVAPSLLLTGESILLLLLGFITRIRVFVLSSAALVIVAAIHVLFLPSLGIPTFMALFLLGILLVVLATTLLLVRTRLAAFWAHAD</sequence>
<feature type="transmembrane region" description="Helical" evidence="2">
    <location>
        <begin position="177"/>
        <end position="198"/>
    </location>
</feature>
<comment type="caution">
    <text evidence="3">The sequence shown here is derived from an EMBL/GenBank/DDBJ whole genome shotgun (WGS) entry which is preliminary data.</text>
</comment>
<evidence type="ECO:0000256" key="2">
    <source>
        <dbReference type="SAM" id="Phobius"/>
    </source>
</evidence>
<evidence type="ECO:0000313" key="3">
    <source>
        <dbReference type="EMBL" id="GER86141.1"/>
    </source>
</evidence>
<feature type="transmembrane region" description="Helical" evidence="2">
    <location>
        <begin position="1253"/>
        <end position="1274"/>
    </location>
</feature>
<feature type="transmembrane region" description="Helical" evidence="2">
    <location>
        <begin position="1199"/>
        <end position="1217"/>
    </location>
</feature>
<feature type="transmembrane region" description="Helical" evidence="2">
    <location>
        <begin position="490"/>
        <end position="513"/>
    </location>
</feature>
<keyword evidence="4" id="KW-1185">Reference proteome</keyword>
<feature type="transmembrane region" description="Helical" evidence="2">
    <location>
        <begin position="1280"/>
        <end position="1298"/>
    </location>
</feature>
<feature type="compositionally biased region" description="Polar residues" evidence="1">
    <location>
        <begin position="102"/>
        <end position="119"/>
    </location>
</feature>
<feature type="transmembrane region" description="Helical" evidence="2">
    <location>
        <begin position="626"/>
        <end position="642"/>
    </location>
</feature>
<feature type="transmembrane region" description="Helical" evidence="2">
    <location>
        <begin position="864"/>
        <end position="884"/>
    </location>
</feature>
<feature type="transmembrane region" description="Helical" evidence="2">
    <location>
        <begin position="1112"/>
        <end position="1129"/>
    </location>
</feature>
<feature type="transmembrane region" description="Helical" evidence="2">
    <location>
        <begin position="151"/>
        <end position="171"/>
    </location>
</feature>
<feature type="transmembrane region" description="Helical" evidence="2">
    <location>
        <begin position="1303"/>
        <end position="1321"/>
    </location>
</feature>
<evidence type="ECO:0000256" key="1">
    <source>
        <dbReference type="SAM" id="MobiDB-lite"/>
    </source>
</evidence>